<feature type="domain" description="PKD" evidence="3">
    <location>
        <begin position="442"/>
        <end position="499"/>
    </location>
</feature>
<feature type="chain" id="PRO_5047116271" evidence="2">
    <location>
        <begin position="21"/>
        <end position="701"/>
    </location>
</feature>
<dbReference type="Gene3D" id="2.60.120.380">
    <property type="match status" value="2"/>
</dbReference>
<comment type="cofactor">
    <cofactor evidence="1">
        <name>Ca(2+)</name>
        <dbReference type="ChEBI" id="CHEBI:29108"/>
    </cofactor>
</comment>
<evidence type="ECO:0000259" key="3">
    <source>
        <dbReference type="PROSITE" id="PS50093"/>
    </source>
</evidence>
<dbReference type="Gene3D" id="2.60.40.10">
    <property type="entry name" value="Immunoglobulins"/>
    <property type="match status" value="1"/>
</dbReference>
<dbReference type="SMART" id="SM00089">
    <property type="entry name" value="PKD"/>
    <property type="match status" value="1"/>
</dbReference>
<dbReference type="InterPro" id="IPR022409">
    <property type="entry name" value="PKD/Chitinase_dom"/>
</dbReference>
<dbReference type="InterPro" id="IPR043504">
    <property type="entry name" value="Peptidase_S1_PA_chymotrypsin"/>
</dbReference>
<accession>A0ABY7V8J8</accession>
<dbReference type="SUPFAM" id="SSF50494">
    <property type="entry name" value="Trypsin-like serine proteases"/>
    <property type="match status" value="1"/>
</dbReference>
<reference evidence="4 5" key="1">
    <citation type="journal article" date="2022" name="Mar. Drugs">
        <title>Bioassay-Guided Fractionation Leads to the Detection of Cholic Acid Generated by the Rare Thalassomonas sp.</title>
        <authorList>
            <person name="Pheiffer F."/>
            <person name="Schneider Y.K."/>
            <person name="Hansen E.H."/>
            <person name="Andersen J.H."/>
            <person name="Isaksson J."/>
            <person name="Busche T."/>
            <person name="R C."/>
            <person name="Kalinowski J."/>
            <person name="Zyl L.V."/>
            <person name="Trindade M."/>
        </authorList>
    </citation>
    <scope>NUCLEOTIDE SEQUENCE [LARGE SCALE GENOMIC DNA]</scope>
    <source>
        <strain evidence="4 5">A5K-61T</strain>
    </source>
</reference>
<dbReference type="EMBL" id="CP059693">
    <property type="protein sequence ID" value="WDE09965.1"/>
    <property type="molecule type" value="Genomic_DNA"/>
</dbReference>
<keyword evidence="5" id="KW-1185">Reference proteome</keyword>
<dbReference type="PROSITE" id="PS50093">
    <property type="entry name" value="PKD"/>
    <property type="match status" value="1"/>
</dbReference>
<protein>
    <submittedName>
        <fullName evidence="4">Trypsin-like peptidase domain-containing protein</fullName>
    </submittedName>
</protein>
<evidence type="ECO:0000256" key="2">
    <source>
        <dbReference type="SAM" id="SignalP"/>
    </source>
</evidence>
<dbReference type="Pfam" id="PF04151">
    <property type="entry name" value="PPC"/>
    <property type="match status" value="2"/>
</dbReference>
<dbReference type="InterPro" id="IPR009003">
    <property type="entry name" value="Peptidase_S1_PA"/>
</dbReference>
<dbReference type="PANTHER" id="PTHR36234:SF5">
    <property type="entry name" value="LYSYL ENDOPEPTIDASE"/>
    <property type="match status" value="1"/>
</dbReference>
<keyword evidence="2" id="KW-0732">Signal</keyword>
<dbReference type="InterPro" id="IPR035986">
    <property type="entry name" value="PKD_dom_sf"/>
</dbReference>
<sequence>MYKYVLALLVFSGASLSAYADTVKKTAAPVAIIAETVEQKFALSPQKSLSLAGGSGGEYQIKIQKAGADFIKVHFSHFNIPAGASVAVTDSVGKERYVYDGVANNQATYDSAVENGVNQFSAMSVFGDTALVTLTLAPGSKWQAHHQINIDRYNAGLNSDDIHLFSGEDASGEIGIESTCGVNERRDVACWAGSNPVEYERTRPVARLLMSGSGLCTGWRVGEDNLMFTNQHCVGSQSELSNTEVWFNYQKTSCGGSDYAGTVKVTGNTLFKSDYDLDYTLFSVNDFNTITGFGNFGLDVRTPTLSERIYIAQHGSGNPKELAIESDSNASGLCEIDLAIADGRGTGTDTGYFCDTIGGSSGSPVIAAASNKVIALHHFGGCENQGVRVDQIWPQVSSYFNDVPPLGDNNSGGDQPPVAVIDYTCDALVCDFDGTGSVDVDGSIVGYNWLVDNVAVSSAATMQHTFAATGNYTVSLQVTDDVGNQTQSNISVNVSDGQPGELQSGVPVSGLTAAKDGELDFFIDIPAGNNNVVINISGGSGDADLYVKSGSAPGKNDYDCRPYLSGNAESCHLQMTSAARVYIKVIGYAAFDNVSILATVSTDIPDDFPKTDLSASQGNWIYDEYQPPGGVNQINVSISGGTGDADLYIQKGSQPGTGDYICRPYLSGNNENCTLDLTGSETIHIGIRAYSTFSGVTLDVN</sequence>
<dbReference type="PANTHER" id="PTHR36234">
    <property type="entry name" value="LYSYL ENDOPEPTIDASE"/>
    <property type="match status" value="1"/>
</dbReference>
<dbReference type="Gene3D" id="2.40.10.10">
    <property type="entry name" value="Trypsin-like serine proteases"/>
    <property type="match status" value="2"/>
</dbReference>
<organism evidence="4 5">
    <name type="scientific">Thalassomonas haliotis</name>
    <dbReference type="NCBI Taxonomy" id="485448"/>
    <lineage>
        <taxon>Bacteria</taxon>
        <taxon>Pseudomonadati</taxon>
        <taxon>Pseudomonadota</taxon>
        <taxon>Gammaproteobacteria</taxon>
        <taxon>Alteromonadales</taxon>
        <taxon>Colwelliaceae</taxon>
        <taxon>Thalassomonas</taxon>
    </lineage>
</organism>
<evidence type="ECO:0000313" key="5">
    <source>
        <dbReference type="Proteomes" id="UP001215231"/>
    </source>
</evidence>
<evidence type="ECO:0000313" key="4">
    <source>
        <dbReference type="EMBL" id="WDE09965.1"/>
    </source>
</evidence>
<dbReference type="SUPFAM" id="SSF49299">
    <property type="entry name" value="PKD domain"/>
    <property type="match status" value="1"/>
</dbReference>
<dbReference type="Pfam" id="PF13365">
    <property type="entry name" value="Trypsin_2"/>
    <property type="match status" value="1"/>
</dbReference>
<feature type="signal peptide" evidence="2">
    <location>
        <begin position="1"/>
        <end position="20"/>
    </location>
</feature>
<dbReference type="Pfam" id="PF18911">
    <property type="entry name" value="PKD_4"/>
    <property type="match status" value="1"/>
</dbReference>
<dbReference type="Proteomes" id="UP001215231">
    <property type="component" value="Chromosome"/>
</dbReference>
<proteinExistence type="predicted"/>
<dbReference type="RefSeq" id="WP_274049973.1">
    <property type="nucleotide sequence ID" value="NZ_CP059693.1"/>
</dbReference>
<name>A0ABY7V8J8_9GAMM</name>
<gene>
    <name evidence="4" type="ORF">H3N35_16855</name>
</gene>
<dbReference type="InterPro" id="IPR007280">
    <property type="entry name" value="Peptidase_C_arc/bac"/>
</dbReference>
<evidence type="ECO:0000256" key="1">
    <source>
        <dbReference type="ARBA" id="ARBA00001913"/>
    </source>
</evidence>
<dbReference type="InterPro" id="IPR013783">
    <property type="entry name" value="Ig-like_fold"/>
</dbReference>
<dbReference type="InterPro" id="IPR000601">
    <property type="entry name" value="PKD_dom"/>
</dbReference>
<dbReference type="CDD" id="cd00146">
    <property type="entry name" value="PKD"/>
    <property type="match status" value="1"/>
</dbReference>